<keyword evidence="2" id="KW-0479">Metal-binding</keyword>
<dbReference type="SUPFAM" id="SSF56219">
    <property type="entry name" value="DNase I-like"/>
    <property type="match status" value="1"/>
</dbReference>
<dbReference type="GO" id="GO:0003906">
    <property type="term" value="F:DNA-(apurinic or apyrimidinic site) endonuclease activity"/>
    <property type="evidence" value="ECO:0007669"/>
    <property type="project" value="TreeGrafter"/>
</dbReference>
<dbReference type="GO" id="GO:0005634">
    <property type="term" value="C:nucleus"/>
    <property type="evidence" value="ECO:0007669"/>
    <property type="project" value="TreeGrafter"/>
</dbReference>
<dbReference type="GO" id="GO:0006284">
    <property type="term" value="P:base-excision repair"/>
    <property type="evidence" value="ECO:0007669"/>
    <property type="project" value="TreeGrafter"/>
</dbReference>
<accession>A0A670Z9N7</accession>
<dbReference type="GO" id="GO:0008081">
    <property type="term" value="F:phosphoric diester hydrolase activity"/>
    <property type="evidence" value="ECO:0007669"/>
    <property type="project" value="TreeGrafter"/>
</dbReference>
<keyword evidence="4" id="KW-0460">Magnesium</keyword>
<dbReference type="PANTHER" id="PTHR22748">
    <property type="entry name" value="AP ENDONUCLEASE"/>
    <property type="match status" value="1"/>
</dbReference>
<evidence type="ECO:0000256" key="2">
    <source>
        <dbReference type="ARBA" id="ARBA00022723"/>
    </source>
</evidence>
<proteinExistence type="predicted"/>
<evidence type="ECO:0000313" key="5">
    <source>
        <dbReference type="Ensembl" id="ENSPTXP00000019944.1"/>
    </source>
</evidence>
<reference evidence="5" key="2">
    <citation type="submission" date="2025-09" db="UniProtKB">
        <authorList>
            <consortium name="Ensembl"/>
        </authorList>
    </citation>
    <scope>IDENTIFICATION</scope>
</reference>
<keyword evidence="6" id="KW-1185">Reference proteome</keyword>
<protein>
    <submittedName>
        <fullName evidence="5">Uncharacterized protein</fullName>
    </submittedName>
</protein>
<comment type="cofactor">
    <cofactor evidence="1">
        <name>Mg(2+)</name>
        <dbReference type="ChEBI" id="CHEBI:18420"/>
    </cofactor>
</comment>
<dbReference type="InterPro" id="IPR004808">
    <property type="entry name" value="AP_endonuc_1"/>
</dbReference>
<organism evidence="5 6">
    <name type="scientific">Pseudonaja textilis</name>
    <name type="common">Eastern brown snake</name>
    <dbReference type="NCBI Taxonomy" id="8673"/>
    <lineage>
        <taxon>Eukaryota</taxon>
        <taxon>Metazoa</taxon>
        <taxon>Chordata</taxon>
        <taxon>Craniata</taxon>
        <taxon>Vertebrata</taxon>
        <taxon>Euteleostomi</taxon>
        <taxon>Lepidosauria</taxon>
        <taxon>Squamata</taxon>
        <taxon>Bifurcata</taxon>
        <taxon>Unidentata</taxon>
        <taxon>Episquamata</taxon>
        <taxon>Toxicofera</taxon>
        <taxon>Serpentes</taxon>
        <taxon>Colubroidea</taxon>
        <taxon>Elapidae</taxon>
        <taxon>Hydrophiinae</taxon>
        <taxon>Pseudonaja</taxon>
    </lineage>
</organism>
<name>A0A670Z9N7_PSETE</name>
<dbReference type="InterPro" id="IPR036691">
    <property type="entry name" value="Endo/exonu/phosph_ase_sf"/>
</dbReference>
<dbReference type="OMA" id="FLQNERC"/>
<dbReference type="PANTHER" id="PTHR22748:SF27">
    <property type="entry name" value="DNA-(APURINIC OR APYRIMIDINIC SITE) ENDONUCLEASE 2"/>
    <property type="match status" value="1"/>
</dbReference>
<dbReference type="Ensembl" id="ENSPTXT00000020550.1">
    <property type="protein sequence ID" value="ENSPTXP00000019944.1"/>
    <property type="gene ID" value="ENSPTXG00000013804.1"/>
</dbReference>
<dbReference type="Gene3D" id="3.60.10.10">
    <property type="entry name" value="Endonuclease/exonuclease/phosphatase"/>
    <property type="match status" value="1"/>
</dbReference>
<reference evidence="5" key="1">
    <citation type="submission" date="2025-08" db="UniProtKB">
        <authorList>
            <consortium name="Ensembl"/>
        </authorList>
    </citation>
    <scope>IDENTIFICATION</scope>
</reference>
<dbReference type="AlphaFoldDB" id="A0A670Z9N7"/>
<dbReference type="Proteomes" id="UP000472273">
    <property type="component" value="Unplaced"/>
</dbReference>
<sequence length="161" mass="19208">MTLGLQIWINDIPILLVVIYAPNGNQKEFFKHLYRKLVELQKRNICIVGDFNSIANFQNHSNAGKNKKGKRELPKICREKMKELNLTDIWRRLHPEKRQFTFYSNPHQTWTWIDMAWMSGEIANETKEVEILPNEWADHNPIQVIWKGRAKPKKRWTLNTQ</sequence>
<evidence type="ECO:0000256" key="1">
    <source>
        <dbReference type="ARBA" id="ARBA00001946"/>
    </source>
</evidence>
<keyword evidence="3" id="KW-0378">Hydrolase</keyword>
<dbReference type="GO" id="GO:0046872">
    <property type="term" value="F:metal ion binding"/>
    <property type="evidence" value="ECO:0007669"/>
    <property type="project" value="UniProtKB-KW"/>
</dbReference>
<dbReference type="GeneTree" id="ENSGT00960000189322"/>
<dbReference type="GO" id="GO:0008311">
    <property type="term" value="F:double-stranded DNA 3'-5' DNA exonuclease activity"/>
    <property type="evidence" value="ECO:0007669"/>
    <property type="project" value="UniProtKB-EC"/>
</dbReference>
<evidence type="ECO:0000256" key="4">
    <source>
        <dbReference type="ARBA" id="ARBA00022842"/>
    </source>
</evidence>
<evidence type="ECO:0000313" key="6">
    <source>
        <dbReference type="Proteomes" id="UP000472273"/>
    </source>
</evidence>
<evidence type="ECO:0000256" key="3">
    <source>
        <dbReference type="ARBA" id="ARBA00022801"/>
    </source>
</evidence>